<keyword evidence="2" id="KW-0472">Membrane</keyword>
<feature type="chain" id="PRO_5012069417" evidence="3">
    <location>
        <begin position="21"/>
        <end position="599"/>
    </location>
</feature>
<dbReference type="PANTHER" id="PTHR24148">
    <property type="entry name" value="ANKYRIN REPEAT DOMAIN-CONTAINING PROTEIN 39 HOMOLOG-RELATED"/>
    <property type="match status" value="1"/>
</dbReference>
<evidence type="ECO:0000256" key="2">
    <source>
        <dbReference type="SAM" id="Phobius"/>
    </source>
</evidence>
<accession>A0A1L7WN07</accession>
<feature type="transmembrane region" description="Helical" evidence="2">
    <location>
        <begin position="525"/>
        <end position="548"/>
    </location>
</feature>
<dbReference type="EMBL" id="FJOG01000004">
    <property type="protein sequence ID" value="CZR54138.1"/>
    <property type="molecule type" value="Genomic_DNA"/>
</dbReference>
<proteinExistence type="predicted"/>
<evidence type="ECO:0000313" key="5">
    <source>
        <dbReference type="Proteomes" id="UP000184330"/>
    </source>
</evidence>
<gene>
    <name evidence="4" type="ORF">PAC_04021</name>
</gene>
<keyword evidence="3" id="KW-0732">Signal</keyword>
<keyword evidence="5" id="KW-1185">Reference proteome</keyword>
<dbReference type="Proteomes" id="UP000184330">
    <property type="component" value="Unassembled WGS sequence"/>
</dbReference>
<dbReference type="InterPro" id="IPR052895">
    <property type="entry name" value="HetReg/Transcr_Mod"/>
</dbReference>
<dbReference type="AlphaFoldDB" id="A0A1L7WN07"/>
<organism evidence="4 5">
    <name type="scientific">Phialocephala subalpina</name>
    <dbReference type="NCBI Taxonomy" id="576137"/>
    <lineage>
        <taxon>Eukaryota</taxon>
        <taxon>Fungi</taxon>
        <taxon>Dikarya</taxon>
        <taxon>Ascomycota</taxon>
        <taxon>Pezizomycotina</taxon>
        <taxon>Leotiomycetes</taxon>
        <taxon>Helotiales</taxon>
        <taxon>Mollisiaceae</taxon>
        <taxon>Phialocephala</taxon>
        <taxon>Phialocephala fortinii species complex</taxon>
    </lineage>
</organism>
<dbReference type="OrthoDB" id="2157530at2759"/>
<evidence type="ECO:0000256" key="3">
    <source>
        <dbReference type="SAM" id="SignalP"/>
    </source>
</evidence>
<feature type="transmembrane region" description="Helical" evidence="2">
    <location>
        <begin position="578"/>
        <end position="598"/>
    </location>
</feature>
<dbReference type="PANTHER" id="PTHR24148:SF73">
    <property type="entry name" value="HET DOMAIN PROTEIN (AFU_ORTHOLOGUE AFUA_8G01020)"/>
    <property type="match status" value="1"/>
</dbReference>
<evidence type="ECO:0000313" key="4">
    <source>
        <dbReference type="EMBL" id="CZR54138.1"/>
    </source>
</evidence>
<protein>
    <submittedName>
        <fullName evidence="4">Uncharacterized protein</fullName>
    </submittedName>
</protein>
<feature type="signal peptide" evidence="3">
    <location>
        <begin position="1"/>
        <end position="20"/>
    </location>
</feature>
<feature type="compositionally biased region" description="Polar residues" evidence="1">
    <location>
        <begin position="44"/>
        <end position="59"/>
    </location>
</feature>
<reference evidence="4 5" key="1">
    <citation type="submission" date="2016-03" db="EMBL/GenBank/DDBJ databases">
        <authorList>
            <person name="Ploux O."/>
        </authorList>
    </citation>
    <scope>NUCLEOTIDE SEQUENCE [LARGE SCALE GENOMIC DNA]</scope>
    <source>
        <strain evidence="4 5">UAMH 11012</strain>
    </source>
</reference>
<evidence type="ECO:0000256" key="1">
    <source>
        <dbReference type="SAM" id="MobiDB-lite"/>
    </source>
</evidence>
<name>A0A1L7WN07_9HELO</name>
<feature type="region of interest" description="Disordered" evidence="1">
    <location>
        <begin position="44"/>
        <end position="65"/>
    </location>
</feature>
<keyword evidence="2" id="KW-0812">Transmembrane</keyword>
<keyword evidence="2" id="KW-1133">Transmembrane helix</keyword>
<sequence>MSRFYLSAVRVLVFLGLGDSHIQLAFQRDERAAEHVEKFVQQFGNTRISSEPEPQSDASSDALEEGTDNWDDYIESLPLHRRSSQRPGHDEPNNGEINAIDRIFQHPWWERVWVIQEATLAKSLQVVCGHETLPWSMLSEIYPSSRTQSLHFEHSPHEHFLDPLRGHNEMRPRWSKLARDFSQEYDRSEDVSLLRHSRPTYLWLENLVPRFRICKATEPRDKIYALVGLADHYDSITADYPMSPIDTYVRFADAQIGESQEDSYQRRLHEGVDLHLGKSGLRILDYCLPPTSQSPCLPSWVPDWEISIPDMPVNEDLFPNLRMSRRGGMPIQEGHLQTQFEPYTFTIRGCIVDQISDVGETFPMSRSLLESLFSAYIAAQRVMKEVTLQKRDFKDFNSVSIRETDIQAKLVKLAELEETCTAMAVEEDIHPWFFNYITRLCDVSFVTSPEISGAGRPPGAKASTEDTNLKALLSHIHCCTSPGRYFTTKTLKFGLGRLDVRVGDLVCIFLGSEEPYILREEDGNYVFVGICFCEGLINMYNLGLSVVFRSSNKDKLWTLRYISGRGHGRRRDCVPLNLEHLILVFIFMLVQMEVIAHIS</sequence>